<feature type="compositionally biased region" description="Gly residues" evidence="10">
    <location>
        <begin position="163"/>
        <end position="172"/>
    </location>
</feature>
<dbReference type="Pfam" id="PF00580">
    <property type="entry name" value="UvrD-helicase"/>
    <property type="match status" value="1"/>
</dbReference>
<comment type="catalytic activity">
    <reaction evidence="6">
        <text>Couples ATP hydrolysis with the unwinding of duplex DNA by translocating in the 3'-5' direction.</text>
        <dbReference type="EC" id="5.6.2.4"/>
    </reaction>
</comment>
<dbReference type="InterPro" id="IPR014016">
    <property type="entry name" value="UvrD-like_ATP-bd"/>
</dbReference>
<dbReference type="PANTHER" id="PTHR11070:SF45">
    <property type="entry name" value="DNA 3'-5' HELICASE"/>
    <property type="match status" value="1"/>
</dbReference>
<dbReference type="Proteomes" id="UP001595923">
    <property type="component" value="Unassembled WGS sequence"/>
</dbReference>
<dbReference type="Pfam" id="PF13361">
    <property type="entry name" value="UvrD_C"/>
    <property type="match status" value="1"/>
</dbReference>
<feature type="binding site" evidence="9">
    <location>
        <begin position="422"/>
        <end position="429"/>
    </location>
    <ligand>
        <name>ATP</name>
        <dbReference type="ChEBI" id="CHEBI:30616"/>
    </ligand>
</feature>
<protein>
    <recommendedName>
        <fullName evidence="7">DNA 3'-5' helicase</fullName>
        <ecNumber evidence="7">5.6.2.4</ecNumber>
    </recommendedName>
</protein>
<evidence type="ECO:0000259" key="11">
    <source>
        <dbReference type="PROSITE" id="PS51198"/>
    </source>
</evidence>
<feature type="compositionally biased region" description="Low complexity" evidence="10">
    <location>
        <begin position="200"/>
        <end position="216"/>
    </location>
</feature>
<name>A0ABV9DWQ3_9ACTN</name>
<evidence type="ECO:0000256" key="7">
    <source>
        <dbReference type="ARBA" id="ARBA00034808"/>
    </source>
</evidence>
<dbReference type="InterPro" id="IPR027417">
    <property type="entry name" value="P-loop_NTPase"/>
</dbReference>
<evidence type="ECO:0000256" key="8">
    <source>
        <dbReference type="ARBA" id="ARBA00048988"/>
    </source>
</evidence>
<evidence type="ECO:0000313" key="12">
    <source>
        <dbReference type="EMBL" id="MFC4562818.1"/>
    </source>
</evidence>
<comment type="catalytic activity">
    <reaction evidence="8">
        <text>ATP + H2O = ADP + phosphate + H(+)</text>
        <dbReference type="Rhea" id="RHEA:13065"/>
        <dbReference type="ChEBI" id="CHEBI:15377"/>
        <dbReference type="ChEBI" id="CHEBI:15378"/>
        <dbReference type="ChEBI" id="CHEBI:30616"/>
        <dbReference type="ChEBI" id="CHEBI:43474"/>
        <dbReference type="ChEBI" id="CHEBI:456216"/>
        <dbReference type="EC" id="5.6.2.4"/>
    </reaction>
</comment>
<evidence type="ECO:0000256" key="3">
    <source>
        <dbReference type="ARBA" id="ARBA00022806"/>
    </source>
</evidence>
<keyword evidence="4 9" id="KW-0067">ATP-binding</keyword>
<dbReference type="PANTHER" id="PTHR11070">
    <property type="entry name" value="UVRD / RECB / PCRA DNA HELICASE FAMILY MEMBER"/>
    <property type="match status" value="1"/>
</dbReference>
<comment type="caution">
    <text evidence="12">The sequence shown here is derived from an EMBL/GenBank/DDBJ whole genome shotgun (WGS) entry which is preliminary data.</text>
</comment>
<dbReference type="SUPFAM" id="SSF52540">
    <property type="entry name" value="P-loop containing nucleoside triphosphate hydrolases"/>
    <property type="match status" value="1"/>
</dbReference>
<keyword evidence="13" id="KW-1185">Reference proteome</keyword>
<evidence type="ECO:0000313" key="13">
    <source>
        <dbReference type="Proteomes" id="UP001595923"/>
    </source>
</evidence>
<evidence type="ECO:0000256" key="10">
    <source>
        <dbReference type="SAM" id="MobiDB-lite"/>
    </source>
</evidence>
<keyword evidence="3 9" id="KW-0347">Helicase</keyword>
<dbReference type="InterPro" id="IPR014017">
    <property type="entry name" value="DNA_helicase_UvrD-like_C"/>
</dbReference>
<evidence type="ECO:0000256" key="5">
    <source>
        <dbReference type="ARBA" id="ARBA00023235"/>
    </source>
</evidence>
<dbReference type="EMBL" id="JBHSFQ010000011">
    <property type="protein sequence ID" value="MFC4562818.1"/>
    <property type="molecule type" value="Genomic_DNA"/>
</dbReference>
<dbReference type="InterPro" id="IPR000212">
    <property type="entry name" value="DNA_helicase_UvrD/REP"/>
</dbReference>
<feature type="region of interest" description="Disordered" evidence="10">
    <location>
        <begin position="116"/>
        <end position="290"/>
    </location>
</feature>
<gene>
    <name evidence="12" type="ORF">ACFO4E_13205</name>
</gene>
<evidence type="ECO:0000256" key="4">
    <source>
        <dbReference type="ARBA" id="ARBA00022840"/>
    </source>
</evidence>
<feature type="domain" description="UvrD-like helicase ATP-binding" evidence="11">
    <location>
        <begin position="401"/>
        <end position="670"/>
    </location>
</feature>
<proteinExistence type="predicted"/>
<sequence length="860" mass="93246">MPHLAIDATCLPQYDKLDRPTRERLIAVTRKFRELPLHALMSHPDLRIRPLTAGQDPRIRTFRISDNWTGVMLAPESGETFLLVHLLPRDSAEEWAGDQRHDVNSVMGTLERRDATALERASSSRHRAAPDTAPPPPPRPSTAGAGGGSDAGRANSTEARDTGGTGGPGWAEGTGRARGADGQSGADLVGRTGDTSRTRGAIGTDDGPAAPDARAPSTPMSSPATHLSPAPGAAVGSATPNGPSGPDRPNGPSAPDRPNGPTRTDGPDDQNGETGGNDATGAEPTAGLLSHVSDRDLARLGVDPEIRDFCRSLSGIKELRDWRPALPQDQYEVISALAEGHPVARVLDEVVAPRRPVIGAVATDDYDTAIRHTRERVIVIGDDQEIEDILAGEFNAWRIYLHPKQRDLAYRARFNGPAKVSGGPGTGKTVVALHRVKYLAEHLPLDGRVLLTSFTNALVESLKRNLALLLPAELVADVDVVTTDKLALDVVKEEYPDVRLRTDTRGVFANITRQHRLPFPVDFLFSEYRHVIMAQGITTLDGYLDPDARRGRTLPLSVPQRRQVWQSVSEARAMMRNSRRLPAEDLHAEAARILDSRPGKPYTNLVVDEAQDLHPAQWRTLRAAVTRGHNDMFIAGDNRQRIYDNTVSFRRLGIAVVGRSYPLRVNYRTTEEILTWADGIMRGRPVTELGESAPEPAGSTSCVLSGPPPELHGAADEPAELDALAERVRRWLADGIAPGDICVTARTNRLRDSVTAHLRARSLPASMFNPGKHAVTDAAGTVRVTTMHGVKGLEFRAVAVTGATATALPQMDHVTSADLDEHQHQADLDAQRSLLYVACTRAREHLYISWHGTPSPFLPL</sequence>
<evidence type="ECO:0000256" key="6">
    <source>
        <dbReference type="ARBA" id="ARBA00034617"/>
    </source>
</evidence>
<evidence type="ECO:0000256" key="9">
    <source>
        <dbReference type="PROSITE-ProRule" id="PRU00560"/>
    </source>
</evidence>
<keyword evidence="2 9" id="KW-0378">Hydrolase</keyword>
<keyword evidence="5" id="KW-0413">Isomerase</keyword>
<organism evidence="12 13">
    <name type="scientific">Nocardiopsis mangrovi</name>
    <dbReference type="NCBI Taxonomy" id="1179818"/>
    <lineage>
        <taxon>Bacteria</taxon>
        <taxon>Bacillati</taxon>
        <taxon>Actinomycetota</taxon>
        <taxon>Actinomycetes</taxon>
        <taxon>Streptosporangiales</taxon>
        <taxon>Nocardiopsidaceae</taxon>
        <taxon>Nocardiopsis</taxon>
    </lineage>
</organism>
<accession>A0ABV9DWQ3</accession>
<keyword evidence="1 9" id="KW-0547">Nucleotide-binding</keyword>
<dbReference type="PROSITE" id="PS51198">
    <property type="entry name" value="UVRD_HELICASE_ATP_BIND"/>
    <property type="match status" value="1"/>
</dbReference>
<reference evidence="13" key="1">
    <citation type="journal article" date="2019" name="Int. J. Syst. Evol. Microbiol.">
        <title>The Global Catalogue of Microorganisms (GCM) 10K type strain sequencing project: providing services to taxonomists for standard genome sequencing and annotation.</title>
        <authorList>
            <consortium name="The Broad Institute Genomics Platform"/>
            <consortium name="The Broad Institute Genome Sequencing Center for Infectious Disease"/>
            <person name="Wu L."/>
            <person name="Ma J."/>
        </authorList>
    </citation>
    <scope>NUCLEOTIDE SEQUENCE [LARGE SCALE GENOMIC DNA]</scope>
    <source>
        <strain evidence="13">XZYJ18</strain>
    </source>
</reference>
<evidence type="ECO:0000256" key="1">
    <source>
        <dbReference type="ARBA" id="ARBA00022741"/>
    </source>
</evidence>
<dbReference type="RefSeq" id="WP_378574337.1">
    <property type="nucleotide sequence ID" value="NZ_JBHSFQ010000011.1"/>
</dbReference>
<dbReference type="Gene3D" id="3.40.50.300">
    <property type="entry name" value="P-loop containing nucleotide triphosphate hydrolases"/>
    <property type="match status" value="2"/>
</dbReference>
<dbReference type="EC" id="5.6.2.4" evidence="7"/>
<evidence type="ECO:0000256" key="2">
    <source>
        <dbReference type="ARBA" id="ARBA00022801"/>
    </source>
</evidence>